<reference evidence="1 2" key="1">
    <citation type="journal article" date="2016" name="Nat. Commun.">
        <title>Thousands of microbial genomes shed light on interconnected biogeochemical processes in an aquifer system.</title>
        <authorList>
            <person name="Anantharaman K."/>
            <person name="Brown C.T."/>
            <person name="Hug L.A."/>
            <person name="Sharon I."/>
            <person name="Castelle C.J."/>
            <person name="Probst A.J."/>
            <person name="Thomas B.C."/>
            <person name="Singh A."/>
            <person name="Wilkins M.J."/>
            <person name="Karaoz U."/>
            <person name="Brodie E.L."/>
            <person name="Williams K.H."/>
            <person name="Hubbard S.S."/>
            <person name="Banfield J.F."/>
        </authorList>
    </citation>
    <scope>NUCLEOTIDE SEQUENCE [LARGE SCALE GENOMIC DNA]</scope>
</reference>
<evidence type="ECO:0000313" key="1">
    <source>
        <dbReference type="EMBL" id="OGK19209.1"/>
    </source>
</evidence>
<gene>
    <name evidence="1" type="ORF">A2799_00085</name>
</gene>
<protein>
    <submittedName>
        <fullName evidence="1">Uncharacterized protein</fullName>
    </submittedName>
</protein>
<accession>A0A1F7GJY1</accession>
<dbReference type="EMBL" id="MFZH01000016">
    <property type="protein sequence ID" value="OGK19209.1"/>
    <property type="molecule type" value="Genomic_DNA"/>
</dbReference>
<comment type="caution">
    <text evidence="1">The sequence shown here is derived from an EMBL/GenBank/DDBJ whole genome shotgun (WGS) entry which is preliminary data.</text>
</comment>
<dbReference type="AlphaFoldDB" id="A0A1F7GJY1"/>
<proteinExistence type="predicted"/>
<organism evidence="1 2">
    <name type="scientific">Candidatus Roizmanbacteria bacterium RIFCSPHIGHO2_01_FULL_39_24</name>
    <dbReference type="NCBI Taxonomy" id="1802032"/>
    <lineage>
        <taxon>Bacteria</taxon>
        <taxon>Candidatus Roizmaniibacteriota</taxon>
    </lineage>
</organism>
<name>A0A1F7GJY1_9BACT</name>
<dbReference type="Proteomes" id="UP000176850">
    <property type="component" value="Unassembled WGS sequence"/>
</dbReference>
<sequence length="186" mass="21050">MELGDGGTQLDVEQLKALNTTLPIDEFARLYPYVWRYTHFPRNTDMHIQQSPTSGEHSRFGVFTHALTEAEYKELYKRLHGKKSSYDTILIKTDDLLSNCGIPDWLIDRGILVFPSEFYTQKASELSNGSTHVTISQGVEIDSRLQHEFLGLDIARGGGSDPDTKKLPIFTIPFPLRIPQTLLLPT</sequence>
<evidence type="ECO:0000313" key="2">
    <source>
        <dbReference type="Proteomes" id="UP000176850"/>
    </source>
</evidence>